<evidence type="ECO:0000313" key="1">
    <source>
        <dbReference type="EMBL" id="RNA40463.1"/>
    </source>
</evidence>
<reference evidence="1 2" key="1">
    <citation type="journal article" date="2018" name="Sci. Rep.">
        <title>Genomic signatures of local adaptation to the degree of environmental predictability in rotifers.</title>
        <authorList>
            <person name="Franch-Gras L."/>
            <person name="Hahn C."/>
            <person name="Garcia-Roger E.M."/>
            <person name="Carmona M.J."/>
            <person name="Serra M."/>
            <person name="Gomez A."/>
        </authorList>
    </citation>
    <scope>NUCLEOTIDE SEQUENCE [LARGE SCALE GENOMIC DNA]</scope>
    <source>
        <strain evidence="1">HYR1</strain>
    </source>
</reference>
<sequence>MVGVSVARAAFCIDAFAVNAPIEHVAPFGLVVAVGPVRARKVGLGAERIVDRVLWLIVELGRVQCIAGTVYLVVGLAGSERCVKYAAE</sequence>
<organism evidence="1 2">
    <name type="scientific">Brachionus plicatilis</name>
    <name type="common">Marine rotifer</name>
    <name type="synonym">Brachionus muelleri</name>
    <dbReference type="NCBI Taxonomy" id="10195"/>
    <lineage>
        <taxon>Eukaryota</taxon>
        <taxon>Metazoa</taxon>
        <taxon>Spiralia</taxon>
        <taxon>Gnathifera</taxon>
        <taxon>Rotifera</taxon>
        <taxon>Eurotatoria</taxon>
        <taxon>Monogononta</taxon>
        <taxon>Pseudotrocha</taxon>
        <taxon>Ploima</taxon>
        <taxon>Brachionidae</taxon>
        <taxon>Brachionus</taxon>
    </lineage>
</organism>
<protein>
    <submittedName>
        <fullName evidence="1">Uncharacterized protein</fullName>
    </submittedName>
</protein>
<keyword evidence="2" id="KW-1185">Reference proteome</keyword>
<name>A0A3M7SXE8_BRAPC</name>
<gene>
    <name evidence="1" type="ORF">BpHYR1_021744</name>
</gene>
<accession>A0A3M7SXE8</accession>
<evidence type="ECO:0000313" key="2">
    <source>
        <dbReference type="Proteomes" id="UP000276133"/>
    </source>
</evidence>
<proteinExistence type="predicted"/>
<dbReference type="AlphaFoldDB" id="A0A3M7SXE8"/>
<dbReference type="EMBL" id="REGN01000641">
    <property type="protein sequence ID" value="RNA40463.1"/>
    <property type="molecule type" value="Genomic_DNA"/>
</dbReference>
<comment type="caution">
    <text evidence="1">The sequence shown here is derived from an EMBL/GenBank/DDBJ whole genome shotgun (WGS) entry which is preliminary data.</text>
</comment>
<dbReference type="Proteomes" id="UP000276133">
    <property type="component" value="Unassembled WGS sequence"/>
</dbReference>